<accession>A0ABN9SFB1</accession>
<evidence type="ECO:0000313" key="3">
    <source>
        <dbReference type="EMBL" id="CAK0830013.1"/>
    </source>
</evidence>
<evidence type="ECO:0000313" key="4">
    <source>
        <dbReference type="Proteomes" id="UP001189429"/>
    </source>
</evidence>
<keyword evidence="4" id="KW-1185">Reference proteome</keyword>
<gene>
    <name evidence="3" type="ORF">PCOR1329_LOCUS28771</name>
</gene>
<protein>
    <submittedName>
        <fullName evidence="3">Uncharacterized protein</fullName>
    </submittedName>
</protein>
<dbReference type="Proteomes" id="UP001189429">
    <property type="component" value="Unassembled WGS sequence"/>
</dbReference>
<evidence type="ECO:0000256" key="1">
    <source>
        <dbReference type="SAM" id="MobiDB-lite"/>
    </source>
</evidence>
<reference evidence="3" key="1">
    <citation type="submission" date="2023-10" db="EMBL/GenBank/DDBJ databases">
        <authorList>
            <person name="Chen Y."/>
            <person name="Shah S."/>
            <person name="Dougan E. K."/>
            <person name="Thang M."/>
            <person name="Chan C."/>
        </authorList>
    </citation>
    <scope>NUCLEOTIDE SEQUENCE [LARGE SCALE GENOMIC DNA]</scope>
</reference>
<keyword evidence="2" id="KW-0812">Transmembrane</keyword>
<evidence type="ECO:0000256" key="2">
    <source>
        <dbReference type="SAM" id="Phobius"/>
    </source>
</evidence>
<feature type="compositionally biased region" description="Low complexity" evidence="1">
    <location>
        <begin position="9"/>
        <end position="21"/>
    </location>
</feature>
<feature type="transmembrane region" description="Helical" evidence="2">
    <location>
        <begin position="311"/>
        <end position="334"/>
    </location>
</feature>
<sequence length="340" mass="34945">MPSWGSGTPRGRGALLAAAPAGRRRGPWPRAAAGQAGDAGWTRGWREEAAAAAAARLRLEAPDKSPLDLDSLPPPSRPAALSGAVGAQASRLRAAARAAAGAAGRAAAPLADLAAALLRSAWEHEEVVGLRTRLALLARRAAPTGRDFVAAGVGAGAVAGALAELGQGAAFQQAALELGDRCSRTLAAGTQPLTDAARRACRSACEAAGAALFLVVAPPAMCAELLLDAWESQELRHIRRELTELLRYAAPTKRDIVATSLGLGIAVWMLDIRGGGGHGHAAARREAAADSFVVDNDVSGVPNALRHKDSFGGYILLAMFAGCGIFLAAFHCWITSQDAR</sequence>
<dbReference type="EMBL" id="CAUYUJ010010680">
    <property type="protein sequence ID" value="CAK0830013.1"/>
    <property type="molecule type" value="Genomic_DNA"/>
</dbReference>
<keyword evidence="2" id="KW-1133">Transmembrane helix</keyword>
<name>A0ABN9SFB1_9DINO</name>
<keyword evidence="2" id="KW-0472">Membrane</keyword>
<comment type="caution">
    <text evidence="3">The sequence shown here is derived from an EMBL/GenBank/DDBJ whole genome shotgun (WGS) entry which is preliminary data.</text>
</comment>
<feature type="region of interest" description="Disordered" evidence="1">
    <location>
        <begin position="1"/>
        <end position="43"/>
    </location>
</feature>
<organism evidence="3 4">
    <name type="scientific">Prorocentrum cordatum</name>
    <dbReference type="NCBI Taxonomy" id="2364126"/>
    <lineage>
        <taxon>Eukaryota</taxon>
        <taxon>Sar</taxon>
        <taxon>Alveolata</taxon>
        <taxon>Dinophyceae</taxon>
        <taxon>Prorocentrales</taxon>
        <taxon>Prorocentraceae</taxon>
        <taxon>Prorocentrum</taxon>
    </lineage>
</organism>
<proteinExistence type="predicted"/>